<feature type="transmembrane region" description="Helical" evidence="1">
    <location>
        <begin position="68"/>
        <end position="92"/>
    </location>
</feature>
<proteinExistence type="predicted"/>
<comment type="caution">
    <text evidence="2">The sequence shown here is derived from an EMBL/GenBank/DDBJ whole genome shotgun (WGS) entry which is preliminary data.</text>
</comment>
<dbReference type="OrthoDB" id="5621705at2"/>
<keyword evidence="3" id="KW-1185">Reference proteome</keyword>
<dbReference type="RefSeq" id="WP_082007734.1">
    <property type="nucleotide sequence ID" value="NZ_CP083911.1"/>
</dbReference>
<feature type="transmembrane region" description="Helical" evidence="1">
    <location>
        <begin position="118"/>
        <end position="149"/>
    </location>
</feature>
<dbReference type="AlphaFoldDB" id="A0A554X975"/>
<keyword evidence="1" id="KW-0812">Transmembrane</keyword>
<evidence type="ECO:0000256" key="1">
    <source>
        <dbReference type="SAM" id="Phobius"/>
    </source>
</evidence>
<feature type="transmembrane region" description="Helical" evidence="1">
    <location>
        <begin position="215"/>
        <end position="248"/>
    </location>
</feature>
<evidence type="ECO:0000313" key="3">
    <source>
        <dbReference type="Proteomes" id="UP000317763"/>
    </source>
</evidence>
<dbReference type="STRING" id="307486.GCA_000807215_01987"/>
<feature type="transmembrane region" description="Helical" evidence="1">
    <location>
        <begin position="169"/>
        <end position="194"/>
    </location>
</feature>
<evidence type="ECO:0000313" key="2">
    <source>
        <dbReference type="EMBL" id="TSE32394.1"/>
    </source>
</evidence>
<protein>
    <recommendedName>
        <fullName evidence="4">DUF2189 domain-containing protein</fullName>
    </recommendedName>
</protein>
<reference evidence="2 3" key="1">
    <citation type="submission" date="2019-07" db="EMBL/GenBank/DDBJ databases">
        <title>Tepidimonas taiwanensis I1-1 draft genome.</title>
        <authorList>
            <person name="Da Costa M.S."/>
            <person name="Froufe H.J.C."/>
            <person name="Egas C."/>
            <person name="Albuquerque L."/>
        </authorList>
    </citation>
    <scope>NUCLEOTIDE SEQUENCE [LARGE SCALE GENOMIC DNA]</scope>
    <source>
        <strain evidence="2 3">I1-1</strain>
    </source>
</reference>
<dbReference type="Pfam" id="PF09955">
    <property type="entry name" value="DUF2189"/>
    <property type="match status" value="1"/>
</dbReference>
<accession>A0A554X975</accession>
<organism evidence="2 3">
    <name type="scientific">Tepidimonas taiwanensis</name>
    <dbReference type="NCBI Taxonomy" id="307486"/>
    <lineage>
        <taxon>Bacteria</taxon>
        <taxon>Pseudomonadati</taxon>
        <taxon>Pseudomonadota</taxon>
        <taxon>Betaproteobacteria</taxon>
        <taxon>Burkholderiales</taxon>
        <taxon>Tepidimonas</taxon>
    </lineage>
</organism>
<keyword evidence="1" id="KW-1133">Transmembrane helix</keyword>
<dbReference type="EMBL" id="VJOM01000010">
    <property type="protein sequence ID" value="TSE32394.1"/>
    <property type="molecule type" value="Genomic_DNA"/>
</dbReference>
<keyword evidence="1" id="KW-0472">Membrane</keyword>
<dbReference type="Proteomes" id="UP000317763">
    <property type="component" value="Unassembled WGS sequence"/>
</dbReference>
<name>A0A554X975_9BURK</name>
<sequence>MSRPSSPPVTPGDEGVPSGTVVIDAAAPLRWLRQGLRDYATNPLPGVLHGGMMALFGTILVVALRDHFWLLAGAFSGFLIIAPVLASGLYAVSAHLERGEKVCCAEVIRLWTSGDRRLMAFGFLLAMAVTGWMMTSAALITLWAPVPILKPADFLRHVVLNTDSALFEAWLLLGGWLAAPVFASSVMTLPMLVATRTPLWHAVSESWRAVGTHPIVLCVWAVCIVVLVAVGMALAMVGLMLTVPVIAYASWHAYRDFERAGVIRPLRSE</sequence>
<dbReference type="InterPro" id="IPR018692">
    <property type="entry name" value="DUF2189"/>
</dbReference>
<feature type="transmembrane region" description="Helical" evidence="1">
    <location>
        <begin position="39"/>
        <end position="62"/>
    </location>
</feature>
<gene>
    <name evidence="2" type="ORF">Ttaiw_01168</name>
</gene>
<evidence type="ECO:0008006" key="4">
    <source>
        <dbReference type="Google" id="ProtNLM"/>
    </source>
</evidence>